<dbReference type="PANTHER" id="PTHR11709:SF394">
    <property type="entry name" value="FI03373P-RELATED"/>
    <property type="match status" value="1"/>
</dbReference>
<feature type="domain" description="Plastocyanin-like" evidence="6">
    <location>
        <begin position="229"/>
        <end position="410"/>
    </location>
</feature>
<evidence type="ECO:0000256" key="3">
    <source>
        <dbReference type="ARBA" id="ARBA00023002"/>
    </source>
</evidence>
<evidence type="ECO:0000256" key="4">
    <source>
        <dbReference type="ARBA" id="ARBA00023008"/>
    </source>
</evidence>
<evidence type="ECO:0000256" key="1">
    <source>
        <dbReference type="ARBA" id="ARBA00010609"/>
    </source>
</evidence>
<keyword evidence="5" id="KW-0732">Signal</keyword>
<evidence type="ECO:0000256" key="2">
    <source>
        <dbReference type="ARBA" id="ARBA00022723"/>
    </source>
</evidence>
<sequence>MILICNLAVMILTGLTYYRWSQHSQIFRITQGSTASHTAAPAISAPGTTGIPVAAPSAGPIAVTTSTPVPVQTVLNIPPSKNFDLKQTGFSATGTPQRHDYIFNITRQISNSDGFDKPMILVNGQSPGPLIEANVGDTIRVVVYNSMSSDSTTVHWHGIDQRNSAWMDGLYGVTQCGIPPGEKFTYEFTAQGQRGSFWYHSHVTGQYTDGLYGPLIIHDPEEMVPKVDEDWVVMAGDLYHRTEKELLDEYLGKGRRRAMVGMEPTPDNFVMNGRNVLGCAGQPRAKKLPGSDEYTLAQCASGSVFSMVLGRGKSARLRLISHSSNIPLWFSVDGHVLQIVEIDGVEVEPIKTTRVFLNPGQRYSVVLHADQPAGNYMIRASAARRCSMVHFGSKLDSINYEAAGILSYNGVDATDPFAGEPWQLDSLSHPDFGNEPWAGRTCEDMPFDLAKPRRAANAFNIGEGNQHHISFEMKQDGNALRTFIGGSVFTPLNDNALLWKAAEQGSPDKSDPVFPDWHFHRSQHVFVSHEPGKPAQIAISAMNMMTHPWHLQYVSSSWYEILKAVTAV</sequence>
<comment type="caution">
    <text evidence="8">The sequence shown here is derived from an EMBL/GenBank/DDBJ whole genome shotgun (WGS) entry which is preliminary data.</text>
</comment>
<keyword evidence="9" id="KW-1185">Reference proteome</keyword>
<keyword evidence="2" id="KW-0479">Metal-binding</keyword>
<dbReference type="InterPro" id="IPR011707">
    <property type="entry name" value="Cu-oxidase-like_N"/>
</dbReference>
<dbReference type="InterPro" id="IPR033138">
    <property type="entry name" value="Cu_oxidase_CS"/>
</dbReference>
<gene>
    <name evidence="8" type="ORF">SEUCBS140593_002200</name>
</gene>
<dbReference type="EMBL" id="CAWUHD010000014">
    <property type="protein sequence ID" value="CAK7214492.1"/>
    <property type="molecule type" value="Genomic_DNA"/>
</dbReference>
<dbReference type="Pfam" id="PF07732">
    <property type="entry name" value="Cu-oxidase_3"/>
    <property type="match status" value="1"/>
</dbReference>
<evidence type="ECO:0000256" key="5">
    <source>
        <dbReference type="SAM" id="SignalP"/>
    </source>
</evidence>
<dbReference type="Pfam" id="PF00394">
    <property type="entry name" value="Cu-oxidase"/>
    <property type="match status" value="1"/>
</dbReference>
<protein>
    <recommendedName>
        <fullName evidence="10">Multicopper oxidase</fullName>
    </recommendedName>
</protein>
<feature type="domain" description="Plastocyanin-like" evidence="7">
    <location>
        <begin position="108"/>
        <end position="221"/>
    </location>
</feature>
<organism evidence="8 9">
    <name type="scientific">Sporothrix eucalyptigena</name>
    <dbReference type="NCBI Taxonomy" id="1812306"/>
    <lineage>
        <taxon>Eukaryota</taxon>
        <taxon>Fungi</taxon>
        <taxon>Dikarya</taxon>
        <taxon>Ascomycota</taxon>
        <taxon>Pezizomycotina</taxon>
        <taxon>Sordariomycetes</taxon>
        <taxon>Sordariomycetidae</taxon>
        <taxon>Ophiostomatales</taxon>
        <taxon>Ophiostomataceae</taxon>
        <taxon>Sporothrix</taxon>
    </lineage>
</organism>
<dbReference type="InterPro" id="IPR045087">
    <property type="entry name" value="Cu-oxidase_fam"/>
</dbReference>
<dbReference type="InterPro" id="IPR008972">
    <property type="entry name" value="Cupredoxin"/>
</dbReference>
<keyword evidence="4" id="KW-0186">Copper</keyword>
<dbReference type="PROSITE" id="PS00079">
    <property type="entry name" value="MULTICOPPER_OXIDASE1"/>
    <property type="match status" value="1"/>
</dbReference>
<feature type="signal peptide" evidence="5">
    <location>
        <begin position="1"/>
        <end position="18"/>
    </location>
</feature>
<evidence type="ECO:0000313" key="8">
    <source>
        <dbReference type="EMBL" id="CAK7214492.1"/>
    </source>
</evidence>
<dbReference type="CDD" id="cd04205">
    <property type="entry name" value="CuRO_2_LCC_like"/>
    <property type="match status" value="1"/>
</dbReference>
<feature type="chain" id="PRO_5045115867" description="Multicopper oxidase" evidence="5">
    <location>
        <begin position="19"/>
        <end position="568"/>
    </location>
</feature>
<dbReference type="Proteomes" id="UP001642482">
    <property type="component" value="Unassembled WGS sequence"/>
</dbReference>
<evidence type="ECO:0000313" key="9">
    <source>
        <dbReference type="Proteomes" id="UP001642482"/>
    </source>
</evidence>
<accession>A0ABP0B4P8</accession>
<keyword evidence="3" id="KW-0560">Oxidoreductase</keyword>
<evidence type="ECO:0008006" key="10">
    <source>
        <dbReference type="Google" id="ProtNLM"/>
    </source>
</evidence>
<dbReference type="SUPFAM" id="SSF49503">
    <property type="entry name" value="Cupredoxins"/>
    <property type="match status" value="2"/>
</dbReference>
<dbReference type="Gene3D" id="2.60.40.420">
    <property type="entry name" value="Cupredoxins - blue copper proteins"/>
    <property type="match status" value="2"/>
</dbReference>
<name>A0ABP0B4P8_9PEZI</name>
<dbReference type="InterPro" id="IPR001117">
    <property type="entry name" value="Cu-oxidase_2nd"/>
</dbReference>
<evidence type="ECO:0000259" key="7">
    <source>
        <dbReference type="Pfam" id="PF07732"/>
    </source>
</evidence>
<comment type="similarity">
    <text evidence="1">Belongs to the multicopper oxidase family.</text>
</comment>
<proteinExistence type="inferred from homology"/>
<evidence type="ECO:0000259" key="6">
    <source>
        <dbReference type="Pfam" id="PF00394"/>
    </source>
</evidence>
<dbReference type="PANTHER" id="PTHR11709">
    <property type="entry name" value="MULTI-COPPER OXIDASE"/>
    <property type="match status" value="1"/>
</dbReference>
<reference evidence="8 9" key="1">
    <citation type="submission" date="2024-01" db="EMBL/GenBank/DDBJ databases">
        <authorList>
            <person name="Allen C."/>
            <person name="Tagirdzhanova G."/>
        </authorList>
    </citation>
    <scope>NUCLEOTIDE SEQUENCE [LARGE SCALE GENOMIC DNA]</scope>
</reference>